<keyword evidence="2" id="KW-0067">ATP-binding</keyword>
<dbReference type="WBParaSite" id="PDA_v2.g15398.t1">
    <property type="protein sequence ID" value="PDA_v2.g15398.t1"/>
    <property type="gene ID" value="PDA_v2.g15398"/>
</dbReference>
<dbReference type="PANTHER" id="PTHR23077">
    <property type="entry name" value="AAA-FAMILY ATPASE"/>
    <property type="match status" value="1"/>
</dbReference>
<proteinExistence type="predicted"/>
<dbReference type="Gene3D" id="1.10.8.60">
    <property type="match status" value="1"/>
</dbReference>
<evidence type="ECO:0000259" key="3">
    <source>
        <dbReference type="Pfam" id="PF17862"/>
    </source>
</evidence>
<accession>A0A914PBA2</accession>
<dbReference type="Pfam" id="PF17862">
    <property type="entry name" value="AAA_lid_3"/>
    <property type="match status" value="1"/>
</dbReference>
<name>A0A914PBA2_9BILA</name>
<dbReference type="Proteomes" id="UP000887578">
    <property type="component" value="Unplaced"/>
</dbReference>
<evidence type="ECO:0000313" key="4">
    <source>
        <dbReference type="Proteomes" id="UP000887578"/>
    </source>
</evidence>
<organism evidence="4 5">
    <name type="scientific">Panagrolaimus davidi</name>
    <dbReference type="NCBI Taxonomy" id="227884"/>
    <lineage>
        <taxon>Eukaryota</taxon>
        <taxon>Metazoa</taxon>
        <taxon>Ecdysozoa</taxon>
        <taxon>Nematoda</taxon>
        <taxon>Chromadorea</taxon>
        <taxon>Rhabditida</taxon>
        <taxon>Tylenchina</taxon>
        <taxon>Panagrolaimomorpha</taxon>
        <taxon>Panagrolaimoidea</taxon>
        <taxon>Panagrolaimidae</taxon>
        <taxon>Panagrolaimus</taxon>
    </lineage>
</organism>
<feature type="domain" description="AAA ATPase AAA+ lid" evidence="3">
    <location>
        <begin position="7"/>
        <end position="53"/>
    </location>
</feature>
<keyword evidence="1" id="KW-0547">Nucleotide-binding</keyword>
<keyword evidence="4" id="KW-1185">Reference proteome</keyword>
<protein>
    <submittedName>
        <fullName evidence="5">AAA ATPase AAA+ lid domain-containing protein</fullName>
    </submittedName>
</protein>
<dbReference type="SUPFAM" id="SSF52540">
    <property type="entry name" value="P-loop containing nucleoside triphosphate hydrolases"/>
    <property type="match status" value="1"/>
</dbReference>
<dbReference type="InterPro" id="IPR027417">
    <property type="entry name" value="P-loop_NTPase"/>
</dbReference>
<dbReference type="InterPro" id="IPR041569">
    <property type="entry name" value="AAA_lid_3"/>
</dbReference>
<sequence length="77" mass="8629">MTAIDTNIDIEMLSERTDGYSGAEIVALCKNAAFIAMRDNLHSAQIEAKHFEAALSIIVPRTNRKTLEIYEKFEKGI</sequence>
<evidence type="ECO:0000256" key="1">
    <source>
        <dbReference type="ARBA" id="ARBA00022741"/>
    </source>
</evidence>
<dbReference type="PANTHER" id="PTHR23077:SF27">
    <property type="entry name" value="ATPASE FAMILY GENE 2 PROTEIN HOMOLOG A"/>
    <property type="match status" value="1"/>
</dbReference>
<dbReference type="AlphaFoldDB" id="A0A914PBA2"/>
<dbReference type="GO" id="GO:0016887">
    <property type="term" value="F:ATP hydrolysis activity"/>
    <property type="evidence" value="ECO:0007669"/>
    <property type="project" value="TreeGrafter"/>
</dbReference>
<reference evidence="5" key="1">
    <citation type="submission" date="2022-11" db="UniProtKB">
        <authorList>
            <consortium name="WormBaseParasite"/>
        </authorList>
    </citation>
    <scope>IDENTIFICATION</scope>
</reference>
<evidence type="ECO:0000313" key="5">
    <source>
        <dbReference type="WBParaSite" id="PDA_v2.g15398.t1"/>
    </source>
</evidence>
<dbReference type="InterPro" id="IPR050168">
    <property type="entry name" value="AAA_ATPase_domain"/>
</dbReference>
<evidence type="ECO:0000256" key="2">
    <source>
        <dbReference type="ARBA" id="ARBA00022840"/>
    </source>
</evidence>
<dbReference type="GO" id="GO:0005524">
    <property type="term" value="F:ATP binding"/>
    <property type="evidence" value="ECO:0007669"/>
    <property type="project" value="UniProtKB-KW"/>
</dbReference>
<dbReference type="GO" id="GO:0005737">
    <property type="term" value="C:cytoplasm"/>
    <property type="evidence" value="ECO:0007669"/>
    <property type="project" value="TreeGrafter"/>
</dbReference>